<comment type="caution">
    <text evidence="7">The sequence shown here is derived from an EMBL/GenBank/DDBJ whole genome shotgun (WGS) entry which is preliminary data.</text>
</comment>
<organism evidence="7 8">
    <name type="scientific">Paragonimus westermani</name>
    <dbReference type="NCBI Taxonomy" id="34504"/>
    <lineage>
        <taxon>Eukaryota</taxon>
        <taxon>Metazoa</taxon>
        <taxon>Spiralia</taxon>
        <taxon>Lophotrochozoa</taxon>
        <taxon>Platyhelminthes</taxon>
        <taxon>Trematoda</taxon>
        <taxon>Digenea</taxon>
        <taxon>Plagiorchiida</taxon>
        <taxon>Troglotremata</taxon>
        <taxon>Troglotrematidae</taxon>
        <taxon>Paragonimus</taxon>
    </lineage>
</organism>
<dbReference type="AlphaFoldDB" id="A0A5J4NSE8"/>
<keyword evidence="3" id="KW-0862">Zinc</keyword>
<proteinExistence type="predicted"/>
<dbReference type="Pfam" id="PF00098">
    <property type="entry name" value="zf-CCHC"/>
    <property type="match status" value="1"/>
</dbReference>
<reference evidence="7 8" key="1">
    <citation type="journal article" date="2019" name="Gigascience">
        <title>Whole-genome sequence of the oriental lung fluke Paragonimus westermani.</title>
        <authorList>
            <person name="Oey H."/>
            <person name="Zakrzewski M."/>
            <person name="Narain K."/>
            <person name="Devi K.R."/>
            <person name="Agatsuma T."/>
            <person name="Nawaratna S."/>
            <person name="Gobert G.N."/>
            <person name="Jones M.K."/>
            <person name="Ragan M.A."/>
            <person name="McManus D.P."/>
            <person name="Krause L."/>
        </authorList>
    </citation>
    <scope>NUCLEOTIDE SEQUENCE [LARGE SCALE GENOMIC DNA]</scope>
    <source>
        <strain evidence="7 8">IND2009</strain>
    </source>
</reference>
<dbReference type="InterPro" id="IPR036875">
    <property type="entry name" value="Znf_CCHC_sf"/>
</dbReference>
<keyword evidence="2 4" id="KW-0863">Zinc-finger</keyword>
<dbReference type="Gene3D" id="4.10.60.10">
    <property type="entry name" value="Zinc finger, CCHC-type"/>
    <property type="match status" value="1"/>
</dbReference>
<dbReference type="InterPro" id="IPR001878">
    <property type="entry name" value="Znf_CCHC"/>
</dbReference>
<dbReference type="SMART" id="SM00184">
    <property type="entry name" value="RING"/>
    <property type="match status" value="1"/>
</dbReference>
<evidence type="ECO:0000313" key="8">
    <source>
        <dbReference type="Proteomes" id="UP000324629"/>
    </source>
</evidence>
<dbReference type="InterPro" id="IPR013083">
    <property type="entry name" value="Znf_RING/FYVE/PHD"/>
</dbReference>
<evidence type="ECO:0000259" key="5">
    <source>
        <dbReference type="PROSITE" id="PS50089"/>
    </source>
</evidence>
<evidence type="ECO:0000256" key="1">
    <source>
        <dbReference type="ARBA" id="ARBA00022723"/>
    </source>
</evidence>
<dbReference type="GO" id="GO:0003676">
    <property type="term" value="F:nucleic acid binding"/>
    <property type="evidence" value="ECO:0007669"/>
    <property type="project" value="InterPro"/>
</dbReference>
<dbReference type="InterPro" id="IPR017907">
    <property type="entry name" value="Znf_RING_CS"/>
</dbReference>
<name>A0A5J4NSE8_9TREM</name>
<dbReference type="EMBL" id="QNGE01001119">
    <property type="protein sequence ID" value="KAA3678389.1"/>
    <property type="molecule type" value="Genomic_DNA"/>
</dbReference>
<dbReference type="InterPro" id="IPR001841">
    <property type="entry name" value="Znf_RING"/>
</dbReference>
<evidence type="ECO:0000313" key="7">
    <source>
        <dbReference type="EMBL" id="KAA3678389.1"/>
    </source>
</evidence>
<dbReference type="PROSITE" id="PS50158">
    <property type="entry name" value="ZF_CCHC"/>
    <property type="match status" value="1"/>
</dbReference>
<dbReference type="SMART" id="SM00343">
    <property type="entry name" value="ZnF_C2HC"/>
    <property type="match status" value="1"/>
</dbReference>
<feature type="domain" description="RING-type" evidence="5">
    <location>
        <begin position="39"/>
        <end position="77"/>
    </location>
</feature>
<protein>
    <recommendedName>
        <fullName evidence="9">CCHC-type domain-containing protein</fullName>
    </recommendedName>
</protein>
<keyword evidence="8" id="KW-1185">Reference proteome</keyword>
<dbReference type="SUPFAM" id="SSF57850">
    <property type="entry name" value="RING/U-box"/>
    <property type="match status" value="1"/>
</dbReference>
<dbReference type="PROSITE" id="PS00518">
    <property type="entry name" value="ZF_RING_1"/>
    <property type="match status" value="1"/>
</dbReference>
<dbReference type="GO" id="GO:0008270">
    <property type="term" value="F:zinc ion binding"/>
    <property type="evidence" value="ECO:0007669"/>
    <property type="project" value="UniProtKB-KW"/>
</dbReference>
<feature type="domain" description="CCHC-type" evidence="6">
    <location>
        <begin position="384"/>
        <end position="399"/>
    </location>
</feature>
<evidence type="ECO:0000256" key="4">
    <source>
        <dbReference type="PROSITE-ProRule" id="PRU00047"/>
    </source>
</evidence>
<evidence type="ECO:0000256" key="2">
    <source>
        <dbReference type="ARBA" id="ARBA00022771"/>
    </source>
</evidence>
<accession>A0A5J4NSE8</accession>
<dbReference type="PROSITE" id="PS50089">
    <property type="entry name" value="ZF_RING_2"/>
    <property type="match status" value="1"/>
</dbReference>
<gene>
    <name evidence="7" type="ORF">DEA37_0007526</name>
</gene>
<dbReference type="SUPFAM" id="SSF57756">
    <property type="entry name" value="Retrovirus zinc finger-like domains"/>
    <property type="match status" value="1"/>
</dbReference>
<keyword evidence="1" id="KW-0479">Metal-binding</keyword>
<evidence type="ECO:0000256" key="3">
    <source>
        <dbReference type="ARBA" id="ARBA00022833"/>
    </source>
</evidence>
<dbReference type="Proteomes" id="UP000324629">
    <property type="component" value="Unassembled WGS sequence"/>
</dbReference>
<sequence>MPRVRGRGRQGRRLHLCDDYSESDDSVYGDPDPDNPCLCSWCKKVRSGILAAPCGHQFCRECVEDVVLPLSACPIDKRFIRESRLAEFVLLETQGDVTDASDDGETTRILKKRVDSLTIIVERLIEHLAIRNMLNESRLSGGCQGSHQTTETHANICCTSSKGPLISDSEATDETGTVDEKKADIEMGNKICQAMNLATLCELPLEETVDKGDSSFAVITSANVRQLLPRFWKKATEEKWSDVEKVQRLRMICEPALQRLLDNADVFRKDWVYISSVLYGDHILDEISMLRCLGSMRQRNGETPHQWYLRVCELVERGLPPGPQQDWEIRSAFIRGLHPRYQEALSGWQPTTIAAILERCSQFDIRPSDGAPNRNGFVKRERTCFSCGVPGHLFRDCPKQNVGDFSCRGITMILAWLGHSLHSHIAVVELKSQTRVVSSNESSFATPVSVGIPIRLAIMWKLLH</sequence>
<evidence type="ECO:0000259" key="6">
    <source>
        <dbReference type="PROSITE" id="PS50158"/>
    </source>
</evidence>
<evidence type="ECO:0008006" key="9">
    <source>
        <dbReference type="Google" id="ProtNLM"/>
    </source>
</evidence>
<dbReference type="Gene3D" id="3.30.40.10">
    <property type="entry name" value="Zinc/RING finger domain, C3HC4 (zinc finger)"/>
    <property type="match status" value="1"/>
</dbReference>